<dbReference type="EMBL" id="JBIRWE010000002">
    <property type="protein sequence ID" value="MFI1963705.1"/>
    <property type="molecule type" value="Genomic_DNA"/>
</dbReference>
<name>A0ABW7UPR2_9ACTN</name>
<reference evidence="2 3" key="1">
    <citation type="submission" date="2024-10" db="EMBL/GenBank/DDBJ databases">
        <title>The Natural Products Discovery Center: Release of the First 8490 Sequenced Strains for Exploring Actinobacteria Biosynthetic Diversity.</title>
        <authorList>
            <person name="Kalkreuter E."/>
            <person name="Kautsar S.A."/>
            <person name="Yang D."/>
            <person name="Bader C.D."/>
            <person name="Teijaro C.N."/>
            <person name="Fluegel L."/>
            <person name="Davis C.M."/>
            <person name="Simpson J.R."/>
            <person name="Lauterbach L."/>
            <person name="Steele A.D."/>
            <person name="Gui C."/>
            <person name="Meng S."/>
            <person name="Li G."/>
            <person name="Viehrig K."/>
            <person name="Ye F."/>
            <person name="Su P."/>
            <person name="Kiefer A.F."/>
            <person name="Nichols A."/>
            <person name="Cepeda A.J."/>
            <person name="Yan W."/>
            <person name="Fan B."/>
            <person name="Jiang Y."/>
            <person name="Adhikari A."/>
            <person name="Zheng C.-J."/>
            <person name="Schuster L."/>
            <person name="Cowan T.M."/>
            <person name="Smanski M.J."/>
            <person name="Chevrette M.G."/>
            <person name="De Carvalho L.P.S."/>
            <person name="Shen B."/>
        </authorList>
    </citation>
    <scope>NUCLEOTIDE SEQUENCE [LARGE SCALE GENOMIC DNA]</scope>
    <source>
        <strain evidence="2 3">NPDC020327</strain>
    </source>
</reference>
<dbReference type="Pfam" id="PF04149">
    <property type="entry name" value="DUF397"/>
    <property type="match status" value="1"/>
</dbReference>
<protein>
    <submittedName>
        <fullName evidence="2">DUF397 domain-containing protein</fullName>
    </submittedName>
</protein>
<dbReference type="InterPro" id="IPR007278">
    <property type="entry name" value="DUF397"/>
</dbReference>
<organism evidence="2 3">
    <name type="scientific">Streptomyces pathocidini</name>
    <dbReference type="NCBI Taxonomy" id="1650571"/>
    <lineage>
        <taxon>Bacteria</taxon>
        <taxon>Bacillati</taxon>
        <taxon>Actinomycetota</taxon>
        <taxon>Actinomycetes</taxon>
        <taxon>Kitasatosporales</taxon>
        <taxon>Streptomycetaceae</taxon>
        <taxon>Streptomyces</taxon>
    </lineage>
</organism>
<evidence type="ECO:0000313" key="3">
    <source>
        <dbReference type="Proteomes" id="UP001611548"/>
    </source>
</evidence>
<proteinExistence type="predicted"/>
<dbReference type="Proteomes" id="UP001611548">
    <property type="component" value="Unassembled WGS sequence"/>
</dbReference>
<dbReference type="RefSeq" id="WP_055473286.1">
    <property type="nucleotide sequence ID" value="NZ_JBIRWE010000002.1"/>
</dbReference>
<keyword evidence="3" id="KW-1185">Reference proteome</keyword>
<feature type="domain" description="DUF397" evidence="1">
    <location>
        <begin position="24"/>
        <end position="69"/>
    </location>
</feature>
<comment type="caution">
    <text evidence="2">The sequence shown here is derived from an EMBL/GenBank/DDBJ whole genome shotgun (WGS) entry which is preliminary data.</text>
</comment>
<accession>A0ABW7UPR2</accession>
<evidence type="ECO:0000313" key="2">
    <source>
        <dbReference type="EMBL" id="MFI1963705.1"/>
    </source>
</evidence>
<sequence>MENLYSLPAAGAEFTKFCGGNLGGEHESCIEYAALPGTTDAFVLRDTKPEGRGQELRVTGDELRNFVVGTATQMGLSL</sequence>
<evidence type="ECO:0000259" key="1">
    <source>
        <dbReference type="Pfam" id="PF04149"/>
    </source>
</evidence>
<gene>
    <name evidence="2" type="ORF">ACH429_06125</name>
</gene>